<evidence type="ECO:0000256" key="1">
    <source>
        <dbReference type="ARBA" id="ARBA00004586"/>
    </source>
</evidence>
<evidence type="ECO:0000256" key="6">
    <source>
        <dbReference type="ARBA" id="ARBA00023136"/>
    </source>
</evidence>
<sequence>MKTVLLSPKSLQPITMEDNRSDFQDERETNYFPDCRKDANCTCKMCLDSITATLDLMSMSVQKSSLTKLSASKPEVDITPVSIDPTLLSTPISKTPPIAEVASSKTVVRSTAKTVGSKIVEPKKKKLGLGWKFLRWVLLIGLILGLEFGFSWGIIRVLRPKLSGEILREIVEESSGVENLSERLILIQKKLNDSVGVTVSSCILGDSSWDINQDGLISMSYCTLYKSAAEEVLIWGWPLQTAGLLTAEFSSRSFKVLSGRITEWPEGKIIYTVREVNMTWILRKWSASVVQFEPNTWIIEYSRNSLLENPSILMGAVEFTKFRVMKLLLRIKQKVWLLLSDFRFYTTSTVEASGLSIPT</sequence>
<dbReference type="PANTHER" id="PTHR10868:SF1">
    <property type="entry name" value="SIGMA NON-OPIOID INTRACELLULAR RECEPTOR 1"/>
    <property type="match status" value="1"/>
</dbReference>
<proteinExistence type="inferred from homology"/>
<dbReference type="InterPro" id="IPR006716">
    <property type="entry name" value="ERG2_sigma1_rcpt-like"/>
</dbReference>
<evidence type="ECO:0000256" key="3">
    <source>
        <dbReference type="ARBA" id="ARBA00022692"/>
    </source>
</evidence>
<accession>A0A803MT11</accession>
<evidence type="ECO:0000256" key="4">
    <source>
        <dbReference type="ARBA" id="ARBA00022824"/>
    </source>
</evidence>
<dbReference type="AlphaFoldDB" id="A0A803MT11"/>
<dbReference type="GO" id="GO:0005789">
    <property type="term" value="C:endoplasmic reticulum membrane"/>
    <property type="evidence" value="ECO:0007669"/>
    <property type="project" value="UniProtKB-SubCell"/>
</dbReference>
<evidence type="ECO:0000256" key="2">
    <source>
        <dbReference type="ARBA" id="ARBA00007141"/>
    </source>
</evidence>
<reference evidence="8" key="1">
    <citation type="journal article" date="2017" name="Nature">
        <title>The genome of Chenopodium quinoa.</title>
        <authorList>
            <person name="Jarvis D.E."/>
            <person name="Ho Y.S."/>
            <person name="Lightfoot D.J."/>
            <person name="Schmoeckel S.M."/>
            <person name="Li B."/>
            <person name="Borm T.J.A."/>
            <person name="Ohyanagi H."/>
            <person name="Mineta K."/>
            <person name="Michell C.T."/>
            <person name="Saber N."/>
            <person name="Kharbatia N.M."/>
            <person name="Rupper R.R."/>
            <person name="Sharp A.R."/>
            <person name="Dally N."/>
            <person name="Boughton B.A."/>
            <person name="Woo Y.H."/>
            <person name="Gao G."/>
            <person name="Schijlen E.G.W.M."/>
            <person name="Guo X."/>
            <person name="Momin A.A."/>
            <person name="Negrao S."/>
            <person name="Al-Babili S."/>
            <person name="Gehring C."/>
            <person name="Roessner U."/>
            <person name="Jung C."/>
            <person name="Murphy K."/>
            <person name="Arold S.T."/>
            <person name="Gojobori T."/>
            <person name="van der Linden C.G."/>
            <person name="van Loo E.N."/>
            <person name="Jellen E.N."/>
            <person name="Maughan P.J."/>
            <person name="Tester M."/>
        </authorList>
    </citation>
    <scope>NUCLEOTIDE SEQUENCE [LARGE SCALE GENOMIC DNA]</scope>
    <source>
        <strain evidence="8">cv. PI 614886</strain>
    </source>
</reference>
<evidence type="ECO:0000256" key="7">
    <source>
        <dbReference type="SAM" id="Phobius"/>
    </source>
</evidence>
<evidence type="ECO:0000313" key="9">
    <source>
        <dbReference type="Proteomes" id="UP000596660"/>
    </source>
</evidence>
<organism evidence="8 9">
    <name type="scientific">Chenopodium quinoa</name>
    <name type="common">Quinoa</name>
    <dbReference type="NCBI Taxonomy" id="63459"/>
    <lineage>
        <taxon>Eukaryota</taxon>
        <taxon>Viridiplantae</taxon>
        <taxon>Streptophyta</taxon>
        <taxon>Embryophyta</taxon>
        <taxon>Tracheophyta</taxon>
        <taxon>Spermatophyta</taxon>
        <taxon>Magnoliopsida</taxon>
        <taxon>eudicotyledons</taxon>
        <taxon>Gunneridae</taxon>
        <taxon>Pentapetalae</taxon>
        <taxon>Caryophyllales</taxon>
        <taxon>Chenopodiaceae</taxon>
        <taxon>Chenopodioideae</taxon>
        <taxon>Atripliceae</taxon>
        <taxon>Chenopodium</taxon>
    </lineage>
</organism>
<comment type="similarity">
    <text evidence="2">Belongs to the ERG2 family.</text>
</comment>
<dbReference type="OrthoDB" id="347124at2759"/>
<dbReference type="Proteomes" id="UP000596660">
    <property type="component" value="Unplaced"/>
</dbReference>
<dbReference type="OMA" id="RVTEWSN"/>
<keyword evidence="4" id="KW-0256">Endoplasmic reticulum</keyword>
<reference evidence="8" key="2">
    <citation type="submission" date="2021-03" db="UniProtKB">
        <authorList>
            <consortium name="EnsemblPlants"/>
        </authorList>
    </citation>
    <scope>IDENTIFICATION</scope>
</reference>
<evidence type="ECO:0000313" key="8">
    <source>
        <dbReference type="EnsemblPlants" id="AUR62034712-RA:cds"/>
    </source>
</evidence>
<gene>
    <name evidence="8" type="primary">LOC110684775</name>
</gene>
<name>A0A803MT11_CHEQI</name>
<dbReference type="PANTHER" id="PTHR10868">
    <property type="entry name" value="SIGMA 1-TYPE OPIOID RECEPTOR-RELATED"/>
    <property type="match status" value="1"/>
</dbReference>
<dbReference type="KEGG" id="cqi:110684775"/>
<keyword evidence="6 7" id="KW-0472">Membrane</keyword>
<protein>
    <submittedName>
        <fullName evidence="8">Uncharacterized protein</fullName>
    </submittedName>
</protein>
<dbReference type="Pfam" id="PF04622">
    <property type="entry name" value="ERG2_Sigma1R"/>
    <property type="match status" value="1"/>
</dbReference>
<keyword evidence="5 7" id="KW-1133">Transmembrane helix</keyword>
<dbReference type="RefSeq" id="XP_021716899.1">
    <property type="nucleotide sequence ID" value="XM_021861207.1"/>
</dbReference>
<keyword evidence="3 7" id="KW-0812">Transmembrane</keyword>
<feature type="transmembrane region" description="Helical" evidence="7">
    <location>
        <begin position="133"/>
        <end position="155"/>
    </location>
</feature>
<dbReference type="Gramene" id="AUR62034712-RA">
    <property type="protein sequence ID" value="AUR62034712-RA:cds"/>
    <property type="gene ID" value="AUR62034712"/>
</dbReference>
<comment type="subcellular location">
    <subcellularLocation>
        <location evidence="1">Endoplasmic reticulum membrane</location>
    </subcellularLocation>
</comment>
<keyword evidence="9" id="KW-1185">Reference proteome</keyword>
<evidence type="ECO:0000256" key="5">
    <source>
        <dbReference type="ARBA" id="ARBA00022989"/>
    </source>
</evidence>
<dbReference type="GeneID" id="110684775"/>
<dbReference type="EnsemblPlants" id="AUR62034712-RA">
    <property type="protein sequence ID" value="AUR62034712-RA:cds"/>
    <property type="gene ID" value="AUR62034712"/>
</dbReference>